<dbReference type="GO" id="GO:0022857">
    <property type="term" value="F:transmembrane transporter activity"/>
    <property type="evidence" value="ECO:0007669"/>
    <property type="project" value="InterPro"/>
</dbReference>
<dbReference type="PANTHER" id="PTHR43271:SF1">
    <property type="entry name" value="INNER MEMBRANE TRANSPORT PROTEIN YNFM"/>
    <property type="match status" value="1"/>
</dbReference>
<evidence type="ECO:0000256" key="3">
    <source>
        <dbReference type="ARBA" id="ARBA00022448"/>
    </source>
</evidence>
<proteinExistence type="inferred from homology"/>
<feature type="transmembrane region" description="Helical" evidence="8">
    <location>
        <begin position="338"/>
        <end position="357"/>
    </location>
</feature>
<evidence type="ECO:0000256" key="8">
    <source>
        <dbReference type="SAM" id="Phobius"/>
    </source>
</evidence>
<evidence type="ECO:0000259" key="9">
    <source>
        <dbReference type="PROSITE" id="PS50850"/>
    </source>
</evidence>
<dbReference type="InterPro" id="IPR036259">
    <property type="entry name" value="MFS_trans_sf"/>
</dbReference>
<comment type="caution">
    <text evidence="10">The sequence shown here is derived from an EMBL/GenBank/DDBJ whole genome shotgun (WGS) entry which is preliminary data.</text>
</comment>
<protein>
    <submittedName>
        <fullName evidence="10">MFS transporter permease</fullName>
    </submittedName>
</protein>
<dbReference type="InterPro" id="IPR020846">
    <property type="entry name" value="MFS_dom"/>
</dbReference>
<feature type="transmembrane region" description="Helical" evidence="8">
    <location>
        <begin position="304"/>
        <end position="326"/>
    </location>
</feature>
<dbReference type="PROSITE" id="PS50850">
    <property type="entry name" value="MFS"/>
    <property type="match status" value="1"/>
</dbReference>
<dbReference type="RefSeq" id="WP_016961442.1">
    <property type="nucleotide sequence ID" value="NZ_AJWN02000090.1"/>
</dbReference>
<evidence type="ECO:0000256" key="1">
    <source>
        <dbReference type="ARBA" id="ARBA00004651"/>
    </source>
</evidence>
<dbReference type="SUPFAM" id="SSF103473">
    <property type="entry name" value="MFS general substrate transporter"/>
    <property type="match status" value="1"/>
</dbReference>
<feature type="transmembrane region" description="Helical" evidence="8">
    <location>
        <begin position="363"/>
        <end position="386"/>
    </location>
</feature>
<feature type="transmembrane region" description="Helical" evidence="8">
    <location>
        <begin position="12"/>
        <end position="30"/>
    </location>
</feature>
<feature type="transmembrane region" description="Helical" evidence="8">
    <location>
        <begin position="161"/>
        <end position="186"/>
    </location>
</feature>
<dbReference type="Proteomes" id="UP000095039">
    <property type="component" value="Unassembled WGS sequence"/>
</dbReference>
<dbReference type="Gene3D" id="1.20.1250.20">
    <property type="entry name" value="MFS general substrate transporter like domains"/>
    <property type="match status" value="1"/>
</dbReference>
<feature type="transmembrane region" description="Helical" evidence="8">
    <location>
        <begin position="78"/>
        <end position="96"/>
    </location>
</feature>
<feature type="domain" description="Major facilitator superfamily (MFS) profile" evidence="9">
    <location>
        <begin position="12"/>
        <end position="391"/>
    </location>
</feature>
<dbReference type="AlphaFoldDB" id="A0A1E5C156"/>
<feature type="transmembrane region" description="Helical" evidence="8">
    <location>
        <begin position="132"/>
        <end position="155"/>
    </location>
</feature>
<comment type="similarity">
    <text evidence="2">Belongs to the major facilitator superfamily.</text>
</comment>
<dbReference type="GO" id="GO:0005886">
    <property type="term" value="C:plasma membrane"/>
    <property type="evidence" value="ECO:0007669"/>
    <property type="project" value="UniProtKB-SubCell"/>
</dbReference>
<dbReference type="InterPro" id="IPR011701">
    <property type="entry name" value="MFS"/>
</dbReference>
<dbReference type="CDD" id="cd17324">
    <property type="entry name" value="MFS_NepI_like"/>
    <property type="match status" value="1"/>
</dbReference>
<keyword evidence="3" id="KW-0813">Transport</keyword>
<evidence type="ECO:0000256" key="7">
    <source>
        <dbReference type="ARBA" id="ARBA00023136"/>
    </source>
</evidence>
<feature type="transmembrane region" description="Helical" evidence="8">
    <location>
        <begin position="102"/>
        <end position="125"/>
    </location>
</feature>
<keyword evidence="5 8" id="KW-0812">Transmembrane</keyword>
<dbReference type="Pfam" id="PF07690">
    <property type="entry name" value="MFS_1"/>
    <property type="match status" value="1"/>
</dbReference>
<reference evidence="10 11" key="1">
    <citation type="journal article" date="2012" name="Science">
        <title>Ecological populations of bacteria act as socially cohesive units of antibiotic production and resistance.</title>
        <authorList>
            <person name="Cordero O.X."/>
            <person name="Wildschutte H."/>
            <person name="Kirkup B."/>
            <person name="Proehl S."/>
            <person name="Ngo L."/>
            <person name="Hussain F."/>
            <person name="Le Roux F."/>
            <person name="Mincer T."/>
            <person name="Polz M.F."/>
        </authorList>
    </citation>
    <scope>NUCLEOTIDE SEQUENCE [LARGE SCALE GENOMIC DNA]</scope>
    <source>
        <strain evidence="10 11">FF-454</strain>
    </source>
</reference>
<evidence type="ECO:0000313" key="11">
    <source>
        <dbReference type="Proteomes" id="UP000095039"/>
    </source>
</evidence>
<comment type="subcellular location">
    <subcellularLocation>
        <location evidence="1">Cell membrane</location>
        <topology evidence="1">Multi-pass membrane protein</topology>
    </subcellularLocation>
</comment>
<gene>
    <name evidence="10" type="ORF">A1OK_04045</name>
</gene>
<keyword evidence="6 8" id="KW-1133">Transmembrane helix</keyword>
<evidence type="ECO:0000256" key="6">
    <source>
        <dbReference type="ARBA" id="ARBA00022989"/>
    </source>
</evidence>
<evidence type="ECO:0000313" key="10">
    <source>
        <dbReference type="EMBL" id="OEE59191.1"/>
    </source>
</evidence>
<evidence type="ECO:0000256" key="5">
    <source>
        <dbReference type="ARBA" id="ARBA00022692"/>
    </source>
</evidence>
<dbReference type="PANTHER" id="PTHR43271">
    <property type="entry name" value="BLL2771 PROTEIN"/>
    <property type="match status" value="1"/>
</dbReference>
<sequence length="404" mass="43251">MIELQTPAYRKAAFALSFGSFLVFCNLYLFQPMLPVFADAFVVTATKANWLLAASTLGLSISLLPWALLSERVGRRPVMLASLFLMPIVGFASLYVDAFWGLVVLRALMGIALAGYAAVAVAYMADEFSPTALVVAVGGYISANSLGGIFGRLFGGLFSDFFGWQGAVMAMAILTAIGILLVWSLLPAQTRFVSSNTSLIEQTKVIGEHVKTPILWVAMIIGGVNFALFVNFYSVTTFRLLAAPFNLPVGIASAIFICYLAGTLTSRLSGRWANRYSPISGMTFGTVVTLFGVLIASVETQATVVIGLLIVSGGAFFTHSLAYGWVSRRTTKGKATATALYLVHYYVVGSLGGFYLIGCWEYAGWFAVTLGAISLAALNLILIYLLGSLEKKLLMNASVIEAKG</sequence>
<feature type="transmembrane region" description="Helical" evidence="8">
    <location>
        <begin position="214"/>
        <end position="233"/>
    </location>
</feature>
<evidence type="ECO:0000256" key="2">
    <source>
        <dbReference type="ARBA" id="ARBA00008335"/>
    </source>
</evidence>
<dbReference type="EMBL" id="AJWN02000090">
    <property type="protein sequence ID" value="OEE59191.1"/>
    <property type="molecule type" value="Genomic_DNA"/>
</dbReference>
<keyword evidence="11" id="KW-1185">Reference proteome</keyword>
<feature type="transmembrane region" description="Helical" evidence="8">
    <location>
        <begin position="50"/>
        <end position="69"/>
    </location>
</feature>
<name>A0A1E5C156_9GAMM</name>
<keyword evidence="4" id="KW-1003">Cell membrane</keyword>
<organism evidence="10 11">
    <name type="scientific">Enterovibrio norvegicus FF-454</name>
    <dbReference type="NCBI Taxonomy" id="1185651"/>
    <lineage>
        <taxon>Bacteria</taxon>
        <taxon>Pseudomonadati</taxon>
        <taxon>Pseudomonadota</taxon>
        <taxon>Gammaproteobacteria</taxon>
        <taxon>Vibrionales</taxon>
        <taxon>Vibrionaceae</taxon>
        <taxon>Enterovibrio</taxon>
    </lineage>
</organism>
<evidence type="ECO:0000256" key="4">
    <source>
        <dbReference type="ARBA" id="ARBA00022475"/>
    </source>
</evidence>
<keyword evidence="7 8" id="KW-0472">Membrane</keyword>
<feature type="transmembrane region" description="Helical" evidence="8">
    <location>
        <begin position="276"/>
        <end position="298"/>
    </location>
</feature>
<feature type="transmembrane region" description="Helical" evidence="8">
    <location>
        <begin position="245"/>
        <end position="264"/>
    </location>
</feature>
<accession>A0A1E5C156</accession>